<accession>X7XZ60</accession>
<dbReference type="Proteomes" id="UP000020561">
    <property type="component" value="Unassembled WGS sequence"/>
</dbReference>
<dbReference type="AlphaFoldDB" id="X7XZ60"/>
<dbReference type="EMBL" id="JAOA01000024">
    <property type="protein sequence ID" value="EUA00114.1"/>
    <property type="molecule type" value="Genomic_DNA"/>
</dbReference>
<comment type="caution">
    <text evidence="2">The sequence shown here is derived from an EMBL/GenBank/DDBJ whole genome shotgun (WGS) entry which is preliminary data.</text>
</comment>
<proteinExistence type="predicted"/>
<name>X7XZ60_MYCKA</name>
<sequence>MDRRLHLGAATYCSVSPRTAVPVLSWANLASVVCAIGLGSVAG</sequence>
<keyword evidence="1" id="KW-1133">Transmembrane helix</keyword>
<evidence type="ECO:0000256" key="1">
    <source>
        <dbReference type="SAM" id="Phobius"/>
    </source>
</evidence>
<reference evidence="2 3" key="1">
    <citation type="submission" date="2013-12" db="EMBL/GenBank/DDBJ databases">
        <authorList>
            <person name="Brown-Elliot B."/>
            <person name="Wallace R."/>
            <person name="Lenaerts A."/>
            <person name="Ordway D."/>
            <person name="DeGroote M.A."/>
            <person name="Parker T."/>
            <person name="Sizemore C."/>
            <person name="Tallon L.J."/>
            <person name="Sadzewicz L.K."/>
            <person name="Sengamalay N."/>
            <person name="Fraser C.M."/>
            <person name="Hine E."/>
            <person name="Shefchek K.A."/>
            <person name="Das S.P."/>
            <person name="Tettelin H."/>
        </authorList>
    </citation>
    <scope>NUCLEOTIDE SEQUENCE [LARGE SCALE GENOMIC DNA]</scope>
    <source>
        <strain evidence="2 3">662</strain>
    </source>
</reference>
<feature type="transmembrane region" description="Helical" evidence="1">
    <location>
        <begin position="20"/>
        <end position="42"/>
    </location>
</feature>
<evidence type="ECO:0000313" key="2">
    <source>
        <dbReference type="EMBL" id="EUA00114.1"/>
    </source>
</evidence>
<organism evidence="2 3">
    <name type="scientific">Mycobacterium kansasii 662</name>
    <dbReference type="NCBI Taxonomy" id="1299326"/>
    <lineage>
        <taxon>Bacteria</taxon>
        <taxon>Bacillati</taxon>
        <taxon>Actinomycetota</taxon>
        <taxon>Actinomycetes</taxon>
        <taxon>Mycobacteriales</taxon>
        <taxon>Mycobacteriaceae</taxon>
        <taxon>Mycobacterium</taxon>
    </lineage>
</organism>
<protein>
    <submittedName>
        <fullName evidence="2">Uncharacterized protein</fullName>
    </submittedName>
</protein>
<keyword evidence="1" id="KW-0812">Transmembrane</keyword>
<keyword evidence="1" id="KW-0472">Membrane</keyword>
<gene>
    <name evidence="2" type="ORF">I545_6698</name>
</gene>
<evidence type="ECO:0000313" key="3">
    <source>
        <dbReference type="Proteomes" id="UP000020561"/>
    </source>
</evidence>